<feature type="compositionally biased region" description="Low complexity" evidence="1">
    <location>
        <begin position="543"/>
        <end position="558"/>
    </location>
</feature>
<feature type="region of interest" description="Disordered" evidence="1">
    <location>
        <begin position="633"/>
        <end position="757"/>
    </location>
</feature>
<organism evidence="3 4">
    <name type="scientific">Microbotryum saponariae</name>
    <dbReference type="NCBI Taxonomy" id="289078"/>
    <lineage>
        <taxon>Eukaryota</taxon>
        <taxon>Fungi</taxon>
        <taxon>Dikarya</taxon>
        <taxon>Basidiomycota</taxon>
        <taxon>Pucciniomycotina</taxon>
        <taxon>Microbotryomycetes</taxon>
        <taxon>Microbotryales</taxon>
        <taxon>Microbotryaceae</taxon>
        <taxon>Microbotryum</taxon>
    </lineage>
</organism>
<dbReference type="Proteomes" id="UP000249723">
    <property type="component" value="Unassembled WGS sequence"/>
</dbReference>
<dbReference type="OrthoDB" id="1881at2759"/>
<reference evidence="4" key="1">
    <citation type="submission" date="2016-10" db="EMBL/GenBank/DDBJ databases">
        <authorList>
            <person name="Jeantristanb JTB J.-T."/>
            <person name="Ricardo R."/>
        </authorList>
    </citation>
    <scope>NUCLEOTIDE SEQUENCE [LARGE SCALE GENOMIC DNA]</scope>
</reference>
<dbReference type="GO" id="GO:0008157">
    <property type="term" value="F:protein phosphatase 1 binding"/>
    <property type="evidence" value="ECO:0007669"/>
    <property type="project" value="TreeGrafter"/>
</dbReference>
<dbReference type="InterPro" id="IPR050782">
    <property type="entry name" value="PP1_regulatory_subunit_3"/>
</dbReference>
<feature type="compositionally biased region" description="Low complexity" evidence="1">
    <location>
        <begin position="801"/>
        <end position="818"/>
    </location>
</feature>
<dbReference type="GO" id="GO:0005979">
    <property type="term" value="P:regulation of glycogen biosynthetic process"/>
    <property type="evidence" value="ECO:0007669"/>
    <property type="project" value="TreeGrafter"/>
</dbReference>
<feature type="compositionally biased region" description="Polar residues" evidence="1">
    <location>
        <begin position="40"/>
        <end position="57"/>
    </location>
</feature>
<dbReference type="Pfam" id="PF03370">
    <property type="entry name" value="CBM_21"/>
    <property type="match status" value="1"/>
</dbReference>
<protein>
    <submittedName>
        <fullName evidence="3">BZ3500_MvSof-1268-A1-R1_Chr4-2g07185 protein</fullName>
    </submittedName>
</protein>
<feature type="region of interest" description="Disordered" evidence="1">
    <location>
        <begin position="405"/>
        <end position="435"/>
    </location>
</feature>
<feature type="region of interest" description="Disordered" evidence="1">
    <location>
        <begin position="107"/>
        <end position="142"/>
    </location>
</feature>
<feature type="region of interest" description="Disordered" evidence="1">
    <location>
        <begin position="773"/>
        <end position="835"/>
    </location>
</feature>
<dbReference type="PROSITE" id="PS51159">
    <property type="entry name" value="CBM21"/>
    <property type="match status" value="1"/>
</dbReference>
<dbReference type="InterPro" id="IPR038175">
    <property type="entry name" value="CBM21_dom_sf"/>
</dbReference>
<evidence type="ECO:0000313" key="4">
    <source>
        <dbReference type="Proteomes" id="UP000249723"/>
    </source>
</evidence>
<dbReference type="PANTHER" id="PTHR12307:SF36">
    <property type="entry name" value="GLYCOGEN-BINDING SUBUNIT 76A"/>
    <property type="match status" value="1"/>
</dbReference>
<evidence type="ECO:0000256" key="1">
    <source>
        <dbReference type="SAM" id="MobiDB-lite"/>
    </source>
</evidence>
<dbReference type="STRING" id="289078.A0A2X0LNB5"/>
<dbReference type="EMBL" id="FMWP01000092">
    <property type="protein sequence ID" value="SCZ97394.1"/>
    <property type="molecule type" value="Genomic_DNA"/>
</dbReference>
<keyword evidence="4" id="KW-1185">Reference proteome</keyword>
<dbReference type="InterPro" id="IPR005036">
    <property type="entry name" value="CBM21_dom"/>
</dbReference>
<feature type="compositionally biased region" description="Polar residues" evidence="1">
    <location>
        <begin position="730"/>
        <end position="753"/>
    </location>
</feature>
<dbReference type="GO" id="GO:0000164">
    <property type="term" value="C:protein phosphatase type 1 complex"/>
    <property type="evidence" value="ECO:0007669"/>
    <property type="project" value="TreeGrafter"/>
</dbReference>
<name>A0A2X0LNB5_9BASI</name>
<feature type="compositionally biased region" description="Polar residues" evidence="1">
    <location>
        <begin position="107"/>
        <end position="129"/>
    </location>
</feature>
<sequence length="835" mass="89303">MPYATPSSLSSSPTSTMTLTTTDRSMAPRPARHHMRSHSSDAIPTSGSGSHKQTSFIYVQPASPEGDKARSASIGATWSSTANAVAGPSNGAPPKPRRIKLFGFTPASATNEDNEDGPSSQDESSSNEAARNDDDPATPRVENANYTTNFTFATSGVPLVPVPSRTTSTPIVSAMRGSGRAKSDFTARTSAMVRKKSGELVRSSLKGGDPLRRDKPRSAPSTPIGAKYVHFDTQLEHVKHFIAQQRPAAVSRSGSPVETETEDEPEAFPFPAMASAQAGSISLRLPNFPARLDHDQDAYVESLEMASDGKSIRGVVRVRNLSFEKWVAVRFTLDNWQTVSEVSAEHHESMGSMSDRFVFTIKLQDLLARLEAKTMFIAVRYNVGNREIWDNNGGQNYRVEFVKNPSPPTKPHGTATAHATSGKRQGWTLGHGSHSADPMAALRRELDRLVMDDDLEPTAHHSTRSFTDGSPSMFSSRYDFGNSLKTFGTRSSTHFDGFGQLPSDSSPKINRAYSTTNIVGGMPTTVYHEPASTVSTAYSHAPASASASSKPSAPLGSPVATRADLPPDFGSTTLQQYQAASPLYSKASSLYPGPPSGHRAPSPPPEAELARLYSGYQDRPFLPLQDTKMKTAVRTSYHKPPVPSPGAQIPSSMMHYTPLLPPTFRDRSRRSPLASPMNSPHDSPSISPQTMSPPRKASPPLYPDVSSPEEALWSPASSSTDPPSSVNSSDAQSVDSEATSIAGSPLQGTTNRPNGPMEFSSFLDRYCFHTGGHNGMPNDSSSDLATTPRRTLLSGCGNGTGYYSPAGSSRASSGASTPPREDAAYATTFPSAIVS</sequence>
<dbReference type="AlphaFoldDB" id="A0A2X0LNB5"/>
<feature type="compositionally biased region" description="Low complexity" evidence="1">
    <location>
        <begin position="714"/>
        <end position="729"/>
    </location>
</feature>
<feature type="compositionally biased region" description="Polar residues" evidence="1">
    <location>
        <begin position="777"/>
        <end position="789"/>
    </location>
</feature>
<feature type="region of interest" description="Disordered" evidence="1">
    <location>
        <begin position="543"/>
        <end position="571"/>
    </location>
</feature>
<feature type="region of interest" description="Disordered" evidence="1">
    <location>
        <begin position="246"/>
        <end position="265"/>
    </location>
</feature>
<feature type="compositionally biased region" description="Polar residues" evidence="1">
    <location>
        <begin position="676"/>
        <end position="692"/>
    </location>
</feature>
<feature type="region of interest" description="Disordered" evidence="1">
    <location>
        <begin position="1"/>
        <end position="75"/>
    </location>
</feature>
<feature type="domain" description="CBM21" evidence="2">
    <location>
        <begin position="292"/>
        <end position="400"/>
    </location>
</feature>
<gene>
    <name evidence="3" type="ORF">BZ3500_MVSOF-1268-A1-R1_CHR4-2G07185</name>
</gene>
<feature type="region of interest" description="Disordered" evidence="1">
    <location>
        <begin position="585"/>
        <end position="607"/>
    </location>
</feature>
<evidence type="ECO:0000259" key="2">
    <source>
        <dbReference type="PROSITE" id="PS51159"/>
    </source>
</evidence>
<dbReference type="PANTHER" id="PTHR12307">
    <property type="entry name" value="PROTEIN PHOSPHATASE 1 REGULATORY SUBUNIT"/>
    <property type="match status" value="1"/>
</dbReference>
<evidence type="ECO:0000313" key="3">
    <source>
        <dbReference type="EMBL" id="SCZ97394.1"/>
    </source>
</evidence>
<dbReference type="GO" id="GO:2001069">
    <property type="term" value="F:glycogen binding"/>
    <property type="evidence" value="ECO:0007669"/>
    <property type="project" value="TreeGrafter"/>
</dbReference>
<accession>A0A2X0LNB5</accession>
<feature type="region of interest" description="Disordered" evidence="1">
    <location>
        <begin position="196"/>
        <end position="224"/>
    </location>
</feature>
<dbReference type="Gene3D" id="2.60.40.2440">
    <property type="entry name" value="Carbohydrate binding type-21 domain"/>
    <property type="match status" value="1"/>
</dbReference>
<feature type="compositionally biased region" description="Low complexity" evidence="1">
    <location>
        <begin position="1"/>
        <end position="22"/>
    </location>
</feature>
<proteinExistence type="predicted"/>